<keyword evidence="2" id="KW-1003">Cell membrane</keyword>
<feature type="transmembrane region" description="Helical" evidence="6">
    <location>
        <begin position="67"/>
        <end position="86"/>
    </location>
</feature>
<feature type="transmembrane region" description="Helical" evidence="6">
    <location>
        <begin position="38"/>
        <end position="55"/>
    </location>
</feature>
<dbReference type="GeneID" id="12448985"/>
<evidence type="ECO:0000256" key="6">
    <source>
        <dbReference type="SAM" id="Phobius"/>
    </source>
</evidence>
<dbReference type="PANTHER" id="PTHR34857:SF2">
    <property type="entry name" value="SLL0384 PROTEIN"/>
    <property type="match status" value="1"/>
</dbReference>
<dbReference type="Pfam" id="PF02361">
    <property type="entry name" value="CbiQ"/>
    <property type="match status" value="1"/>
</dbReference>
<keyword evidence="3 6" id="KW-0812">Transmembrane</keyword>
<dbReference type="CDD" id="cd16914">
    <property type="entry name" value="EcfT"/>
    <property type="match status" value="1"/>
</dbReference>
<comment type="subcellular location">
    <subcellularLocation>
        <location evidence="1">Membrane</location>
        <topology evidence="1">Multi-pass membrane protein</topology>
    </subcellularLocation>
</comment>
<feature type="transmembrane region" description="Helical" evidence="6">
    <location>
        <begin position="215"/>
        <end position="236"/>
    </location>
</feature>
<dbReference type="RefSeq" id="WP_014557083.1">
    <property type="nucleotide sequence ID" value="NC_017459.1"/>
</dbReference>
<dbReference type="KEGG" id="hwc:Hqrw_4079"/>
<evidence type="ECO:0000256" key="1">
    <source>
        <dbReference type="ARBA" id="ARBA00004141"/>
    </source>
</evidence>
<evidence type="ECO:0000313" key="7">
    <source>
        <dbReference type="EMBL" id="CCC41805.1"/>
    </source>
</evidence>
<keyword evidence="4 6" id="KW-1133">Transmembrane helix</keyword>
<protein>
    <submittedName>
        <fullName evidence="7">ABC-type transport system permease protein (Probable substrate biotin)</fullName>
    </submittedName>
</protein>
<dbReference type="PANTHER" id="PTHR34857">
    <property type="entry name" value="SLL0384 PROTEIN"/>
    <property type="match status" value="1"/>
</dbReference>
<sequence>MIQYDPGTTIIHQLDPRTKLFIQATVAALAFAHTTPRGLIVLSGFAISCVIMSNLSFRRAISAARPALPFLIAAPVVTAIDISSWPPEIVPAAAIGASLASYRVIIIFIIAAVYLHTTPIRQSQAAIQWFVPGRVGRLLALGVSVVFRTLPVIRADIHRVRSAAKARLIQNQTRRERVRIIGTAGLRRTFERADRLTLALQARCLAWNPTLPRLVFGRADGVALIFIIITAMFLLII</sequence>
<accession>G0LFP2</accession>
<feature type="transmembrane region" description="Helical" evidence="6">
    <location>
        <begin position="92"/>
        <end position="115"/>
    </location>
</feature>
<evidence type="ECO:0000256" key="4">
    <source>
        <dbReference type="ARBA" id="ARBA00022989"/>
    </source>
</evidence>
<dbReference type="EMBL" id="FR746099">
    <property type="protein sequence ID" value="CCC41805.1"/>
    <property type="molecule type" value="Genomic_DNA"/>
</dbReference>
<organism evidence="7 8">
    <name type="scientific">Haloquadratum walsbyi (strain DSM 16854 / JCM 12705 / C23)</name>
    <dbReference type="NCBI Taxonomy" id="768065"/>
    <lineage>
        <taxon>Archaea</taxon>
        <taxon>Methanobacteriati</taxon>
        <taxon>Methanobacteriota</taxon>
        <taxon>Stenosarchaea group</taxon>
        <taxon>Halobacteria</taxon>
        <taxon>Halobacteriales</taxon>
        <taxon>Haloferacaceae</taxon>
        <taxon>Haloquadratum</taxon>
    </lineage>
</organism>
<dbReference type="AlphaFoldDB" id="G0LFP2"/>
<keyword evidence="5 6" id="KW-0472">Membrane</keyword>
<evidence type="ECO:0000313" key="8">
    <source>
        <dbReference type="Proteomes" id="UP000007954"/>
    </source>
</evidence>
<name>G0LFP2_HALWC</name>
<evidence type="ECO:0000256" key="5">
    <source>
        <dbReference type="ARBA" id="ARBA00023136"/>
    </source>
</evidence>
<dbReference type="OrthoDB" id="204634at2157"/>
<gene>
    <name evidence="7" type="primary">bioN</name>
    <name evidence="7" type="ordered locus">Hqrw_4079</name>
</gene>
<dbReference type="InterPro" id="IPR003339">
    <property type="entry name" value="ABC/ECF_trnsptr_transmembrane"/>
</dbReference>
<dbReference type="GO" id="GO:0005886">
    <property type="term" value="C:plasma membrane"/>
    <property type="evidence" value="ECO:0007669"/>
    <property type="project" value="UniProtKB-ARBA"/>
</dbReference>
<dbReference type="HOGENOM" id="CLU_1168562_0_0_2"/>
<evidence type="ECO:0000256" key="3">
    <source>
        <dbReference type="ARBA" id="ARBA00022692"/>
    </source>
</evidence>
<dbReference type="Proteomes" id="UP000007954">
    <property type="component" value="Chromosome"/>
</dbReference>
<proteinExistence type="predicted"/>
<reference evidence="7 8" key="1">
    <citation type="journal article" date="2011" name="PLoS ONE">
        <title>Haloquadratum walsbyi: limited diversity in a global pond.</title>
        <authorList>
            <person name="Dyall-Smith M."/>
            <person name="Pfeiffer F."/>
            <person name="Klee K."/>
            <person name="Palm P."/>
            <person name="Gross K."/>
            <person name="Schuster S.C."/>
            <person name="Rampp M."/>
            <person name="Oesterhelt D."/>
        </authorList>
    </citation>
    <scope>NUCLEOTIDE SEQUENCE [LARGE SCALE GENOMIC DNA]</scope>
    <source>
        <strain evidence="8">DSM 16854 / JCM 12705 / C23</strain>
    </source>
</reference>
<dbReference type="InterPro" id="IPR051611">
    <property type="entry name" value="ECF_transporter_component"/>
</dbReference>
<evidence type="ECO:0000256" key="2">
    <source>
        <dbReference type="ARBA" id="ARBA00022475"/>
    </source>
</evidence>